<gene>
    <name evidence="2" type="ORF">FVE85_3016</name>
</gene>
<protein>
    <submittedName>
        <fullName evidence="2">Uncharacterized protein</fullName>
    </submittedName>
</protein>
<evidence type="ECO:0000256" key="1">
    <source>
        <dbReference type="SAM" id="MobiDB-lite"/>
    </source>
</evidence>
<feature type="region of interest" description="Disordered" evidence="1">
    <location>
        <begin position="1"/>
        <end position="40"/>
    </location>
</feature>
<dbReference type="Proteomes" id="UP000324585">
    <property type="component" value="Unassembled WGS sequence"/>
</dbReference>
<dbReference type="SUPFAM" id="SSF48371">
    <property type="entry name" value="ARM repeat"/>
    <property type="match status" value="1"/>
</dbReference>
<evidence type="ECO:0000313" key="3">
    <source>
        <dbReference type="Proteomes" id="UP000324585"/>
    </source>
</evidence>
<name>A0A5J4YU52_PORPP</name>
<proteinExistence type="predicted"/>
<dbReference type="AlphaFoldDB" id="A0A5J4YU52"/>
<sequence length="879" mass="97256">MVSSAKKQAQKQRQGGRGQVADFAKKKRKKLGRADAQLAANATRTDLRVRRVYLPEQSVKEKEKGHVVPLERRHGDVPDGEDSHLEYVSKLDAELQDALSRVSHYAPDTRRDALVRIRRVFRALDVELSNTQNHRGALARLTPVFDVALQCLLDNVAHVRTASLELLFYLLSRAELRAASRANVNMFTARISAALAHISPEVRWSACEVLAVKEGAQLCIQAAGYVSLLASMKELLSAQGISISRRTSVLRALHCVIECQYELQAGAPASVDLPPSEAGKCQDEPYMYRETPWLDMLALGSATNRHEQHSFTEFSVELVDALAATWNECAYTRELLYRGGEFHSDAKQTATLEVLHLIAVMVHNLVRISVLADHGGSALSHLRSRLLTLFVNPRHGLALAISQSFRKSQALFGLNAPNLRLWLQTVDTITSSSILLANRISSDDVRQDAAAARALVQSCFLFLTDQIADDASVLSNSFHTLSSLLVGFVEHAERSSGLVSEPSLSVYGGWADLLDVDSALAHWLTSWAQSDAIADDIGVLFNPTELQLVEYAIALHGRSTTLRLSMQVIEKVVLSIPRKMYELARAGARDSDISVHIKLARILKNAVVRLFETALRTQSYPVLLNKLALRLKPFLTDPSVSTRQRNTLGAPDHAATSCKALARLDALSVAHLLSTIHYTVPFASQKAQDLFSDFPAIMSSAPESIARIMCRTVSESVSRFALNRNYEKICSEEHRVWMLGLSFSCAIKMVQSSPHDSVCVAAWSALVEMRQFVGFSTTWSILQSHIQHADTADSLMRSLILLSAVFEERPSPFSAKADETETAQLHSSAVQECMSRLCSNVALLEEVRAQDRYTSSCSDRQLLVRKRHEVLQLLSVQAK</sequence>
<evidence type="ECO:0000313" key="2">
    <source>
        <dbReference type="EMBL" id="KAA8494775.1"/>
    </source>
</evidence>
<dbReference type="EMBL" id="VRMN01000004">
    <property type="protein sequence ID" value="KAA8494775.1"/>
    <property type="molecule type" value="Genomic_DNA"/>
</dbReference>
<organism evidence="2 3">
    <name type="scientific">Porphyridium purpureum</name>
    <name type="common">Red alga</name>
    <name type="synonym">Porphyridium cruentum</name>
    <dbReference type="NCBI Taxonomy" id="35688"/>
    <lineage>
        <taxon>Eukaryota</taxon>
        <taxon>Rhodophyta</taxon>
        <taxon>Bangiophyceae</taxon>
        <taxon>Porphyridiales</taxon>
        <taxon>Porphyridiaceae</taxon>
        <taxon>Porphyridium</taxon>
    </lineage>
</organism>
<accession>A0A5J4YU52</accession>
<comment type="caution">
    <text evidence="2">The sequence shown here is derived from an EMBL/GenBank/DDBJ whole genome shotgun (WGS) entry which is preliminary data.</text>
</comment>
<reference evidence="3" key="1">
    <citation type="journal article" date="2019" name="Nat. Commun.">
        <title>Expansion of phycobilisome linker gene families in mesophilic red algae.</title>
        <authorList>
            <person name="Lee J."/>
            <person name="Kim D."/>
            <person name="Bhattacharya D."/>
            <person name="Yoon H.S."/>
        </authorList>
    </citation>
    <scope>NUCLEOTIDE SEQUENCE [LARGE SCALE GENOMIC DNA]</scope>
    <source>
        <strain evidence="3">CCMP 1328</strain>
    </source>
</reference>
<feature type="compositionally biased region" description="Low complexity" evidence="1">
    <location>
        <begin position="1"/>
        <end position="13"/>
    </location>
</feature>
<dbReference type="InterPro" id="IPR016024">
    <property type="entry name" value="ARM-type_fold"/>
</dbReference>
<keyword evidence="3" id="KW-1185">Reference proteome</keyword>
<feature type="region of interest" description="Disordered" evidence="1">
    <location>
        <begin position="63"/>
        <end position="82"/>
    </location>
</feature>